<keyword evidence="2 5" id="KW-0689">Ribosomal protein</keyword>
<organism evidence="5 6">
    <name type="scientific">Candidatus Yanofskybacteria bacterium GW2011_GWD2_39_48</name>
    <dbReference type="NCBI Taxonomy" id="1619031"/>
    <lineage>
        <taxon>Bacteria</taxon>
        <taxon>Candidatus Yanofskyibacteriota</taxon>
    </lineage>
</organism>
<dbReference type="InterPro" id="IPR036935">
    <property type="entry name" value="Ribosomal_bL9_N_sf"/>
</dbReference>
<proteinExistence type="inferred from homology"/>
<dbReference type="GO" id="GO:0005840">
    <property type="term" value="C:ribosome"/>
    <property type="evidence" value="ECO:0007669"/>
    <property type="project" value="UniProtKB-KW"/>
</dbReference>
<protein>
    <submittedName>
        <fullName evidence="5">50S ribosomal protein L9</fullName>
    </submittedName>
</protein>
<dbReference type="InterPro" id="IPR009027">
    <property type="entry name" value="Ribosomal_bL9/RNase_H1_N"/>
</dbReference>
<dbReference type="GO" id="GO:1990904">
    <property type="term" value="C:ribonucleoprotein complex"/>
    <property type="evidence" value="ECO:0007669"/>
    <property type="project" value="UniProtKB-KW"/>
</dbReference>
<evidence type="ECO:0000313" key="6">
    <source>
        <dbReference type="Proteomes" id="UP000034764"/>
    </source>
</evidence>
<dbReference type="Proteomes" id="UP000034764">
    <property type="component" value="Unassembled WGS sequence"/>
</dbReference>
<dbReference type="SUPFAM" id="SSF55658">
    <property type="entry name" value="L9 N-domain-like"/>
    <property type="match status" value="1"/>
</dbReference>
<evidence type="ECO:0000256" key="3">
    <source>
        <dbReference type="ARBA" id="ARBA00023274"/>
    </source>
</evidence>
<reference evidence="5 6" key="1">
    <citation type="journal article" date="2015" name="Nature">
        <title>rRNA introns, odd ribosomes, and small enigmatic genomes across a large radiation of phyla.</title>
        <authorList>
            <person name="Brown C.T."/>
            <person name="Hug L.A."/>
            <person name="Thomas B.C."/>
            <person name="Sharon I."/>
            <person name="Castelle C.J."/>
            <person name="Singh A."/>
            <person name="Wilkins M.J."/>
            <person name="Williams K.H."/>
            <person name="Banfield J.F."/>
        </authorList>
    </citation>
    <scope>NUCLEOTIDE SEQUENCE [LARGE SCALE GENOMIC DNA]</scope>
</reference>
<feature type="domain" description="Ribosomal protein L9" evidence="4">
    <location>
        <begin position="14"/>
        <end position="41"/>
    </location>
</feature>
<sequence length="62" mass="6995">MVKVILLKNVKGYGQIGDIKNAADGYAKNYLLPNKIAKPVTPGALRERLMLCLKWKRKMPKP</sequence>
<gene>
    <name evidence="5" type="ORF">UT53_C0002G0010</name>
</gene>
<dbReference type="PROSITE" id="PS00651">
    <property type="entry name" value="RIBOSOMAL_L9"/>
    <property type="match status" value="1"/>
</dbReference>
<dbReference type="InterPro" id="IPR020070">
    <property type="entry name" value="Ribosomal_bL9_N"/>
</dbReference>
<evidence type="ECO:0000256" key="2">
    <source>
        <dbReference type="ARBA" id="ARBA00022980"/>
    </source>
</evidence>
<dbReference type="Gene3D" id="3.40.5.10">
    <property type="entry name" value="Ribosomal protein L9, N-terminal domain"/>
    <property type="match status" value="1"/>
</dbReference>
<keyword evidence="3" id="KW-0687">Ribonucleoprotein</keyword>
<name>A0A0G0SE70_9BACT</name>
<dbReference type="EMBL" id="LBXD01000002">
    <property type="protein sequence ID" value="KKR23977.1"/>
    <property type="molecule type" value="Genomic_DNA"/>
</dbReference>
<dbReference type="AlphaFoldDB" id="A0A0G0SE70"/>
<evidence type="ECO:0000256" key="1">
    <source>
        <dbReference type="ARBA" id="ARBA00010605"/>
    </source>
</evidence>
<comment type="caution">
    <text evidence="5">The sequence shown here is derived from an EMBL/GenBank/DDBJ whole genome shotgun (WGS) entry which is preliminary data.</text>
</comment>
<accession>A0A0G0SE70</accession>
<evidence type="ECO:0000259" key="4">
    <source>
        <dbReference type="PROSITE" id="PS00651"/>
    </source>
</evidence>
<evidence type="ECO:0000313" key="5">
    <source>
        <dbReference type="EMBL" id="KKR23977.1"/>
    </source>
</evidence>
<comment type="similarity">
    <text evidence="1">Belongs to the bacterial ribosomal protein bL9 family.</text>
</comment>
<dbReference type="Pfam" id="PF01281">
    <property type="entry name" value="Ribosomal_L9_N"/>
    <property type="match status" value="1"/>
</dbReference>